<proteinExistence type="predicted"/>
<keyword evidence="3" id="KW-1185">Reference proteome</keyword>
<protein>
    <recommendedName>
        <fullName evidence="5">DUF1450 domain-containing protein</fullName>
    </recommendedName>
</protein>
<dbReference type="KEGG" id="ess:ATZ33_09615"/>
<evidence type="ECO:0008006" key="5">
    <source>
        <dbReference type="Google" id="ProtNLM"/>
    </source>
</evidence>
<dbReference type="InterPro" id="IPR009910">
    <property type="entry name" value="DUF1450"/>
</dbReference>
<evidence type="ECO:0000313" key="4">
    <source>
        <dbReference type="Proteomes" id="UP000183039"/>
    </source>
</evidence>
<evidence type="ECO:0000313" key="3">
    <source>
        <dbReference type="Proteomes" id="UP000065511"/>
    </source>
</evidence>
<dbReference type="EMBL" id="JXLC01000041">
    <property type="protein sequence ID" value="OJG85011.1"/>
    <property type="molecule type" value="Genomic_DNA"/>
</dbReference>
<accession>A0A0S3KBM1</accession>
<dbReference type="Proteomes" id="UP000183039">
    <property type="component" value="Unassembled WGS sequence"/>
</dbReference>
<reference evidence="2 4" key="1">
    <citation type="submission" date="2014-12" db="EMBL/GenBank/DDBJ databases">
        <title>Draft genome sequences of 29 type strains of Enterococci.</title>
        <authorList>
            <person name="Zhong Z."/>
            <person name="Sun Z."/>
            <person name="Liu W."/>
            <person name="Zhang W."/>
            <person name="Zhang H."/>
        </authorList>
    </citation>
    <scope>NUCLEOTIDE SEQUENCE [LARGE SCALE GENOMIC DNA]</scope>
    <source>
        <strain evidence="2 4">DSM 22801</strain>
    </source>
</reference>
<dbReference type="Proteomes" id="UP000065511">
    <property type="component" value="Chromosome"/>
</dbReference>
<dbReference type="OrthoDB" id="1684419at2"/>
<dbReference type="RefSeq" id="WP_071879356.1">
    <property type="nucleotide sequence ID" value="NZ_JXLC01000041.1"/>
</dbReference>
<organism evidence="2 4">
    <name type="scientific">Enterococcus silesiacus</name>
    <dbReference type="NCBI Taxonomy" id="332949"/>
    <lineage>
        <taxon>Bacteria</taxon>
        <taxon>Bacillati</taxon>
        <taxon>Bacillota</taxon>
        <taxon>Bacilli</taxon>
        <taxon>Lactobacillales</taxon>
        <taxon>Enterococcaceae</taxon>
        <taxon>Enterococcus</taxon>
    </lineage>
</organism>
<dbReference type="AlphaFoldDB" id="A0A0S3KBM1"/>
<evidence type="ECO:0000313" key="1">
    <source>
        <dbReference type="EMBL" id="ALS01618.1"/>
    </source>
</evidence>
<sequence>MNPLIECCEQNLAKGAELLLNDPFIEENGDVVSYSCMNECVLCAQTFFVLFEGERITGNTPEELVENVKKAILLWQEDMNS</sequence>
<reference evidence="1 3" key="2">
    <citation type="submission" date="2015-12" db="EMBL/GenBank/DDBJ databases">
        <authorList>
            <person name="Lauer A."/>
            <person name="Humrighouse B."/>
            <person name="Loparev V."/>
            <person name="Shewmaker P.L."/>
            <person name="Whitney A.M."/>
            <person name="McLaughlin R.W."/>
        </authorList>
    </citation>
    <scope>NUCLEOTIDE SEQUENCE [LARGE SCALE GENOMIC DNA]</scope>
    <source>
        <strain evidence="1 3">LMG 23085</strain>
    </source>
</reference>
<dbReference type="Pfam" id="PF07293">
    <property type="entry name" value="DUF1450"/>
    <property type="match status" value="1"/>
</dbReference>
<name>A0A0S3KBM1_9ENTE</name>
<gene>
    <name evidence="1" type="ORF">ATZ33_09615</name>
    <name evidence="2" type="ORF">RV15_GL002854</name>
</gene>
<evidence type="ECO:0000313" key="2">
    <source>
        <dbReference type="EMBL" id="OJG85011.1"/>
    </source>
</evidence>
<dbReference type="EMBL" id="CP013614">
    <property type="protein sequence ID" value="ALS01618.1"/>
    <property type="molecule type" value="Genomic_DNA"/>
</dbReference>